<gene>
    <name evidence="2" type="ORF">CVP05_11720</name>
</gene>
<dbReference type="RefSeq" id="WP_100289749.1">
    <property type="nucleotide sequence ID" value="NZ_PHHA01000035.1"/>
</dbReference>
<reference evidence="2 3" key="1">
    <citation type="submission" date="2017-11" db="EMBL/GenBank/DDBJ databases">
        <title>Reclassification of Bisgaard taxon 7 as Conservatibacter flavescens gen. nov., sp. nov.</title>
        <authorList>
            <person name="Christensen H."/>
        </authorList>
    </citation>
    <scope>NUCLEOTIDE SEQUENCE [LARGE SCALE GENOMIC DNA]</scope>
    <source>
        <strain evidence="2 3">7_4</strain>
    </source>
</reference>
<feature type="transmembrane region" description="Helical" evidence="1">
    <location>
        <begin position="6"/>
        <end position="26"/>
    </location>
</feature>
<name>A0A2M8RZQ4_9PAST</name>
<protein>
    <submittedName>
        <fullName evidence="2">Uncharacterized protein</fullName>
    </submittedName>
</protein>
<proteinExistence type="predicted"/>
<keyword evidence="1" id="KW-0472">Membrane</keyword>
<keyword evidence="1" id="KW-1133">Transmembrane helix</keyword>
<dbReference type="Proteomes" id="UP000229329">
    <property type="component" value="Unassembled WGS sequence"/>
</dbReference>
<dbReference type="OrthoDB" id="9925497at2"/>
<dbReference type="EMBL" id="PHHA01000035">
    <property type="protein sequence ID" value="PJG84369.1"/>
    <property type="molecule type" value="Genomic_DNA"/>
</dbReference>
<accession>A0A2M8RZQ4</accession>
<comment type="caution">
    <text evidence="2">The sequence shown here is derived from an EMBL/GenBank/DDBJ whole genome shotgun (WGS) entry which is preliminary data.</text>
</comment>
<evidence type="ECO:0000313" key="3">
    <source>
        <dbReference type="Proteomes" id="UP000229329"/>
    </source>
</evidence>
<sequence>MSEFILIILYNLLIAFLVAGCFHVWLKWQQKKRNDKKLAEMYADFLKFYDPVADRKFQKRMAEYDRKHPIKAIKRRVKEKLKWLL</sequence>
<evidence type="ECO:0000256" key="1">
    <source>
        <dbReference type="SAM" id="Phobius"/>
    </source>
</evidence>
<dbReference type="AlphaFoldDB" id="A0A2M8RZQ4"/>
<evidence type="ECO:0000313" key="2">
    <source>
        <dbReference type="EMBL" id="PJG84369.1"/>
    </source>
</evidence>
<keyword evidence="1" id="KW-0812">Transmembrane</keyword>
<organism evidence="2 3">
    <name type="scientific">Conservatibacter flavescens</name>
    <dbReference type="NCBI Taxonomy" id="28161"/>
    <lineage>
        <taxon>Bacteria</taxon>
        <taxon>Pseudomonadati</taxon>
        <taxon>Pseudomonadota</taxon>
        <taxon>Gammaproteobacteria</taxon>
        <taxon>Pasteurellales</taxon>
        <taxon>Pasteurellaceae</taxon>
        <taxon>Conservatibacter</taxon>
    </lineage>
</organism>
<keyword evidence="3" id="KW-1185">Reference proteome</keyword>